<comment type="caution">
    <text evidence="1">The sequence shown here is derived from an EMBL/GenBank/DDBJ whole genome shotgun (WGS) entry which is preliminary data.</text>
</comment>
<proteinExistence type="predicted"/>
<protein>
    <submittedName>
        <fullName evidence="1">Uncharacterized protein</fullName>
    </submittedName>
</protein>
<dbReference type="Proteomes" id="UP000178117">
    <property type="component" value="Unassembled WGS sequence"/>
</dbReference>
<name>A0A1F8FYJ6_9BACT</name>
<organism evidence="1 2">
    <name type="scientific">Candidatus Yanofskybacteria bacterium RIFCSPHIGHO2_02_FULL_50_12</name>
    <dbReference type="NCBI Taxonomy" id="1802685"/>
    <lineage>
        <taxon>Bacteria</taxon>
        <taxon>Candidatus Yanofskyibacteriota</taxon>
    </lineage>
</organism>
<evidence type="ECO:0000313" key="1">
    <source>
        <dbReference type="EMBL" id="OGN17379.1"/>
    </source>
</evidence>
<evidence type="ECO:0000313" key="2">
    <source>
        <dbReference type="Proteomes" id="UP000178117"/>
    </source>
</evidence>
<dbReference type="STRING" id="1802685.A3C88_02010"/>
<accession>A0A1F8FYJ6</accession>
<dbReference type="EMBL" id="MGJZ01000012">
    <property type="protein sequence ID" value="OGN17379.1"/>
    <property type="molecule type" value="Genomic_DNA"/>
</dbReference>
<sequence>MEIPRVEKKSNPESRQAVARDLDKLFQTLKEHLGSLTSEDARALSMRFTSEVDDYLKDLIKRLEESRK</sequence>
<dbReference type="AlphaFoldDB" id="A0A1F8FYJ6"/>
<reference evidence="1 2" key="1">
    <citation type="journal article" date="2016" name="Nat. Commun.">
        <title>Thousands of microbial genomes shed light on interconnected biogeochemical processes in an aquifer system.</title>
        <authorList>
            <person name="Anantharaman K."/>
            <person name="Brown C.T."/>
            <person name="Hug L.A."/>
            <person name="Sharon I."/>
            <person name="Castelle C.J."/>
            <person name="Probst A.J."/>
            <person name="Thomas B.C."/>
            <person name="Singh A."/>
            <person name="Wilkins M.J."/>
            <person name="Karaoz U."/>
            <person name="Brodie E.L."/>
            <person name="Williams K.H."/>
            <person name="Hubbard S.S."/>
            <person name="Banfield J.F."/>
        </authorList>
    </citation>
    <scope>NUCLEOTIDE SEQUENCE [LARGE SCALE GENOMIC DNA]</scope>
</reference>
<gene>
    <name evidence="1" type="ORF">A3C88_02010</name>
</gene>